<reference evidence="3 4" key="1">
    <citation type="submission" date="2014-04" db="EMBL/GenBank/DDBJ databases">
        <authorList>
            <consortium name="DOE Joint Genome Institute"/>
            <person name="Kuo A."/>
            <person name="Tarkka M."/>
            <person name="Buscot F."/>
            <person name="Kohler A."/>
            <person name="Nagy L.G."/>
            <person name="Floudas D."/>
            <person name="Copeland A."/>
            <person name="Barry K.W."/>
            <person name="Cichocki N."/>
            <person name="Veneault-Fourrey C."/>
            <person name="LaButti K."/>
            <person name="Lindquist E.A."/>
            <person name="Lipzen A."/>
            <person name="Lundell T."/>
            <person name="Morin E."/>
            <person name="Murat C."/>
            <person name="Sun H."/>
            <person name="Tunlid A."/>
            <person name="Henrissat B."/>
            <person name="Grigoriev I.V."/>
            <person name="Hibbett D.S."/>
            <person name="Martin F."/>
            <person name="Nordberg H.P."/>
            <person name="Cantor M.N."/>
            <person name="Hua S.X."/>
        </authorList>
    </citation>
    <scope>NUCLEOTIDE SEQUENCE [LARGE SCALE GENOMIC DNA]</scope>
    <source>
        <strain evidence="3 4">F 1598</strain>
    </source>
</reference>
<dbReference type="Pfam" id="PF20636">
    <property type="entry name" value="SMN_G2-BD"/>
    <property type="match status" value="1"/>
</dbReference>
<gene>
    <name evidence="3" type="ORF">PILCRDRAFT_485730</name>
</gene>
<dbReference type="STRING" id="765440.A0A0C3BWF7"/>
<feature type="domain" description="Survival Motor Neuron Gemin2-binding" evidence="2">
    <location>
        <begin position="91"/>
        <end position="105"/>
    </location>
</feature>
<dbReference type="EMBL" id="KN832997">
    <property type="protein sequence ID" value="KIM81682.1"/>
    <property type="molecule type" value="Genomic_DNA"/>
</dbReference>
<evidence type="ECO:0000256" key="1">
    <source>
        <dbReference type="SAM" id="MobiDB-lite"/>
    </source>
</evidence>
<dbReference type="AlphaFoldDB" id="A0A0C3BWF7"/>
<proteinExistence type="predicted"/>
<feature type="region of interest" description="Disordered" evidence="1">
    <location>
        <begin position="132"/>
        <end position="178"/>
    </location>
</feature>
<dbReference type="Proteomes" id="UP000054166">
    <property type="component" value="Unassembled WGS sequence"/>
</dbReference>
<name>A0A0C3BWF7_PILCF</name>
<dbReference type="CDD" id="cd22852">
    <property type="entry name" value="SMN_C"/>
    <property type="match status" value="1"/>
</dbReference>
<organism evidence="3 4">
    <name type="scientific">Piloderma croceum (strain F 1598)</name>
    <dbReference type="NCBI Taxonomy" id="765440"/>
    <lineage>
        <taxon>Eukaryota</taxon>
        <taxon>Fungi</taxon>
        <taxon>Dikarya</taxon>
        <taxon>Basidiomycota</taxon>
        <taxon>Agaricomycotina</taxon>
        <taxon>Agaricomycetes</taxon>
        <taxon>Agaricomycetidae</taxon>
        <taxon>Atheliales</taxon>
        <taxon>Atheliaceae</taxon>
        <taxon>Piloderma</taxon>
    </lineage>
</organism>
<evidence type="ECO:0000313" key="3">
    <source>
        <dbReference type="EMBL" id="KIM81682.1"/>
    </source>
</evidence>
<dbReference type="HOGENOM" id="CLU_081907_0_0_1"/>
<dbReference type="InParanoid" id="A0A0C3BWF7"/>
<feature type="compositionally biased region" description="Polar residues" evidence="1">
    <location>
        <begin position="138"/>
        <end position="147"/>
    </location>
</feature>
<evidence type="ECO:0000313" key="4">
    <source>
        <dbReference type="Proteomes" id="UP000054166"/>
    </source>
</evidence>
<accession>A0A0C3BWF7</accession>
<dbReference type="InterPro" id="IPR049481">
    <property type="entry name" value="SMN_G2-BD"/>
</dbReference>
<keyword evidence="4" id="KW-1185">Reference proteome</keyword>
<feature type="compositionally biased region" description="Acidic residues" evidence="1">
    <location>
        <begin position="247"/>
        <end position="267"/>
    </location>
</feature>
<feature type="region of interest" description="Disordered" evidence="1">
    <location>
        <begin position="1"/>
        <end position="52"/>
    </location>
</feature>
<feature type="compositionally biased region" description="Basic and acidic residues" evidence="1">
    <location>
        <begin position="158"/>
        <end position="168"/>
    </location>
</feature>
<reference evidence="4" key="2">
    <citation type="submission" date="2015-01" db="EMBL/GenBank/DDBJ databases">
        <title>Evolutionary Origins and Diversification of the Mycorrhizal Mutualists.</title>
        <authorList>
            <consortium name="DOE Joint Genome Institute"/>
            <consortium name="Mycorrhizal Genomics Consortium"/>
            <person name="Kohler A."/>
            <person name="Kuo A."/>
            <person name="Nagy L.G."/>
            <person name="Floudas D."/>
            <person name="Copeland A."/>
            <person name="Barry K.W."/>
            <person name="Cichocki N."/>
            <person name="Veneault-Fourrey C."/>
            <person name="LaButti K."/>
            <person name="Lindquist E.A."/>
            <person name="Lipzen A."/>
            <person name="Lundell T."/>
            <person name="Morin E."/>
            <person name="Murat C."/>
            <person name="Riley R."/>
            <person name="Ohm R."/>
            <person name="Sun H."/>
            <person name="Tunlid A."/>
            <person name="Henrissat B."/>
            <person name="Grigoriev I.V."/>
            <person name="Hibbett D.S."/>
            <person name="Martin F."/>
        </authorList>
    </citation>
    <scope>NUCLEOTIDE SEQUENCE [LARGE SCALE GENOMIC DNA]</scope>
    <source>
        <strain evidence="4">F 1598</strain>
    </source>
</reference>
<sequence length="273" mass="30889">MRPVVSYGDISPPVMTTEPSPPRPPPSKRRKKSNQRPPQHVQHWDDPGNADEAMLYDDLGTTGADMSSVKYEGEIEENEEGEESRELTYEEIWDDSALINAWNAATEEYEFYHGTDKSWKKEPVNKSPLWYNIPPSPSQLKKSTTVASAGPASTPHAAADKQRTDDNSHPLNFDTFIPAHDPSLTLPVPPYPHGQVPDYSGYSLPEPPGPMVSQDEAFTRAMGAMYWAGYYSAVYHCHRNIHLAKDENEEQEYENDQIEKQEEEDETLIPTQR</sequence>
<dbReference type="CDD" id="cd22851">
    <property type="entry name" value="SMN_N"/>
    <property type="match status" value="1"/>
</dbReference>
<evidence type="ECO:0000259" key="2">
    <source>
        <dbReference type="Pfam" id="PF20636"/>
    </source>
</evidence>
<protein>
    <recommendedName>
        <fullName evidence="2">Survival Motor Neuron Gemin2-binding domain-containing protein</fullName>
    </recommendedName>
</protein>
<feature type="region of interest" description="Disordered" evidence="1">
    <location>
        <begin position="246"/>
        <end position="273"/>
    </location>
</feature>
<dbReference type="OrthoDB" id="197400at2759"/>
<dbReference type="InterPro" id="IPR047313">
    <property type="entry name" value="SMN_C"/>
</dbReference>